<organism evidence="10 11">
    <name type="scientific">Pontivivens marinum</name>
    <dbReference type="NCBI Taxonomy" id="1690039"/>
    <lineage>
        <taxon>Bacteria</taxon>
        <taxon>Pseudomonadati</taxon>
        <taxon>Pseudomonadota</taxon>
        <taxon>Alphaproteobacteria</taxon>
        <taxon>Rhodobacterales</taxon>
        <taxon>Paracoccaceae</taxon>
        <taxon>Pontivivens</taxon>
    </lineage>
</organism>
<evidence type="ECO:0000256" key="5">
    <source>
        <dbReference type="ARBA" id="ARBA00023098"/>
    </source>
</evidence>
<evidence type="ECO:0000256" key="7">
    <source>
        <dbReference type="ARBA" id="ARBA00023315"/>
    </source>
</evidence>
<name>A0A2C9CUF6_9RHOB</name>
<sequence>MIAWDDAPPPAKLKVGPLRAIAAIIRGVLVLFWTVLTVAIYLILKLVEPALGGAKPRYAALRLWSRIMLRLIGLRRIVHGELPPDGTALVANHSTWADIIVFSSIGQVAFVAKSEVAKWPLIGWGAQMMDTMFVERRSSAAERQRIEMVERLERGQQLLFFPEGTSTDGMRVLPFKSALFSAFTNMPDTLIQPVAATYVPAPHLPRAFYGWWGDMSLGENIWALLTHSYGGAVHISFAPPVRAQDFAGRKALALHCGEQVRADWARHSTDSNAAD</sequence>
<accession>A0A2C9CUF6</accession>
<dbReference type="AlphaFoldDB" id="A0A2C9CUF6"/>
<comment type="subcellular location">
    <subcellularLocation>
        <location evidence="1">Membrane</location>
    </subcellularLocation>
</comment>
<protein>
    <submittedName>
        <fullName evidence="10">1-acyl-sn-glycerol-3-phosphate acyltransferase</fullName>
    </submittedName>
</protein>
<keyword evidence="3 8" id="KW-0812">Transmembrane</keyword>
<dbReference type="CDD" id="cd07989">
    <property type="entry name" value="LPLAT_AGPAT-like"/>
    <property type="match status" value="1"/>
</dbReference>
<dbReference type="PANTHER" id="PTHR23063">
    <property type="entry name" value="PHOSPHOLIPID ACYLTRANSFERASE"/>
    <property type="match status" value="1"/>
</dbReference>
<dbReference type="SUPFAM" id="SSF69593">
    <property type="entry name" value="Glycerol-3-phosphate (1)-acyltransferase"/>
    <property type="match status" value="1"/>
</dbReference>
<gene>
    <name evidence="10" type="ORF">SAMN06273572_10355</name>
</gene>
<proteinExistence type="predicted"/>
<dbReference type="Pfam" id="PF01553">
    <property type="entry name" value="Acyltransferase"/>
    <property type="match status" value="1"/>
</dbReference>
<dbReference type="RefSeq" id="WP_097929597.1">
    <property type="nucleotide sequence ID" value="NZ_OCTN01000003.1"/>
</dbReference>
<keyword evidence="7 10" id="KW-0012">Acyltransferase</keyword>
<dbReference type="GO" id="GO:0016020">
    <property type="term" value="C:membrane"/>
    <property type="evidence" value="ECO:0007669"/>
    <property type="project" value="UniProtKB-SubCell"/>
</dbReference>
<evidence type="ECO:0000256" key="2">
    <source>
        <dbReference type="ARBA" id="ARBA00022679"/>
    </source>
</evidence>
<keyword evidence="2 10" id="KW-0808">Transferase</keyword>
<evidence type="ECO:0000259" key="9">
    <source>
        <dbReference type="SMART" id="SM00563"/>
    </source>
</evidence>
<evidence type="ECO:0000256" key="6">
    <source>
        <dbReference type="ARBA" id="ARBA00023136"/>
    </source>
</evidence>
<reference evidence="11" key="1">
    <citation type="submission" date="2017-09" db="EMBL/GenBank/DDBJ databases">
        <authorList>
            <person name="Varghese N."/>
            <person name="Submissions S."/>
        </authorList>
    </citation>
    <scope>NUCLEOTIDE SEQUENCE [LARGE SCALE GENOMIC DNA]</scope>
    <source>
        <strain evidence="11">C7</strain>
    </source>
</reference>
<keyword evidence="4 8" id="KW-1133">Transmembrane helix</keyword>
<keyword evidence="11" id="KW-1185">Reference proteome</keyword>
<evidence type="ECO:0000313" key="11">
    <source>
        <dbReference type="Proteomes" id="UP000220034"/>
    </source>
</evidence>
<dbReference type="OrthoDB" id="9806880at2"/>
<evidence type="ECO:0000256" key="3">
    <source>
        <dbReference type="ARBA" id="ARBA00022692"/>
    </source>
</evidence>
<dbReference type="Proteomes" id="UP000220034">
    <property type="component" value="Unassembled WGS sequence"/>
</dbReference>
<keyword evidence="5" id="KW-0443">Lipid metabolism</keyword>
<evidence type="ECO:0000256" key="8">
    <source>
        <dbReference type="SAM" id="Phobius"/>
    </source>
</evidence>
<evidence type="ECO:0000256" key="4">
    <source>
        <dbReference type="ARBA" id="ARBA00022989"/>
    </source>
</evidence>
<dbReference type="PANTHER" id="PTHR23063:SF52">
    <property type="entry name" value="LYSOPHOSPHATIDYLCHOLINE ACYLTRANSFERASE"/>
    <property type="match status" value="1"/>
</dbReference>
<feature type="domain" description="Phospholipid/glycerol acyltransferase" evidence="9">
    <location>
        <begin position="87"/>
        <end position="199"/>
    </location>
</feature>
<feature type="transmembrane region" description="Helical" evidence="8">
    <location>
        <begin position="20"/>
        <end position="44"/>
    </location>
</feature>
<dbReference type="GO" id="GO:0016746">
    <property type="term" value="F:acyltransferase activity"/>
    <property type="evidence" value="ECO:0007669"/>
    <property type="project" value="UniProtKB-KW"/>
</dbReference>
<evidence type="ECO:0000313" key="10">
    <source>
        <dbReference type="EMBL" id="SOH94029.1"/>
    </source>
</evidence>
<evidence type="ECO:0000256" key="1">
    <source>
        <dbReference type="ARBA" id="ARBA00004370"/>
    </source>
</evidence>
<dbReference type="GO" id="GO:0006629">
    <property type="term" value="P:lipid metabolic process"/>
    <property type="evidence" value="ECO:0007669"/>
    <property type="project" value="UniProtKB-KW"/>
</dbReference>
<dbReference type="EMBL" id="OCTN01000003">
    <property type="protein sequence ID" value="SOH94029.1"/>
    <property type="molecule type" value="Genomic_DNA"/>
</dbReference>
<dbReference type="InterPro" id="IPR002123">
    <property type="entry name" value="Plipid/glycerol_acylTrfase"/>
</dbReference>
<dbReference type="SMART" id="SM00563">
    <property type="entry name" value="PlsC"/>
    <property type="match status" value="1"/>
</dbReference>
<keyword evidence="6 8" id="KW-0472">Membrane</keyword>